<organism evidence="1 2">
    <name type="scientific">Fusarium decemcellulare</name>
    <dbReference type="NCBI Taxonomy" id="57161"/>
    <lineage>
        <taxon>Eukaryota</taxon>
        <taxon>Fungi</taxon>
        <taxon>Dikarya</taxon>
        <taxon>Ascomycota</taxon>
        <taxon>Pezizomycotina</taxon>
        <taxon>Sordariomycetes</taxon>
        <taxon>Hypocreomycetidae</taxon>
        <taxon>Hypocreales</taxon>
        <taxon>Nectriaceae</taxon>
        <taxon>Fusarium</taxon>
        <taxon>Fusarium decemcellulare species complex</taxon>
    </lineage>
</organism>
<evidence type="ECO:0000313" key="2">
    <source>
        <dbReference type="Proteomes" id="UP001148629"/>
    </source>
</evidence>
<keyword evidence="2" id="KW-1185">Reference proteome</keyword>
<comment type="caution">
    <text evidence="1">The sequence shown here is derived from an EMBL/GenBank/DDBJ whole genome shotgun (WGS) entry which is preliminary data.</text>
</comment>
<protein>
    <submittedName>
        <fullName evidence="1">Uncharacterized protein</fullName>
    </submittedName>
</protein>
<gene>
    <name evidence="1" type="ORF">NM208_g8214</name>
</gene>
<accession>A0ACC1S664</accession>
<name>A0ACC1S664_9HYPO</name>
<proteinExistence type="predicted"/>
<dbReference type="EMBL" id="JANRMS010000913">
    <property type="protein sequence ID" value="KAJ3532933.1"/>
    <property type="molecule type" value="Genomic_DNA"/>
</dbReference>
<dbReference type="Proteomes" id="UP001148629">
    <property type="component" value="Unassembled WGS sequence"/>
</dbReference>
<evidence type="ECO:0000313" key="1">
    <source>
        <dbReference type="EMBL" id="KAJ3532933.1"/>
    </source>
</evidence>
<reference evidence="1" key="1">
    <citation type="submission" date="2022-08" db="EMBL/GenBank/DDBJ databases">
        <title>Genome Sequence of Fusarium decemcellulare.</title>
        <authorList>
            <person name="Buettner E."/>
        </authorList>
    </citation>
    <scope>NUCLEOTIDE SEQUENCE</scope>
    <source>
        <strain evidence="1">Babe19</strain>
    </source>
</reference>
<sequence>MTGESDGVADTWNQDTPGWNYDYDWIANCPFPAVLPLVHWDTRVAYFVKTPSDRVTEDEIDGQQKISASADHYQLVLEEAGEFSDAPYVHPAAISFRDGIHKANWEGQYLDHQFRHVISHYLIRSFGFAVVSQRLGPRRAGHADLSQAIEGRLGRPQDHRPRSRVIQANRTLCNMLSPFALLRHRVHWVDLLAPNGQIQTLANMNKFFFGNYVIVVRRDHDGNTTKESFPREEVVEPAYPHGAQRRSESEKYEPRSGSFTVSGRARWTTNKSKSPSNGMSGVYYIYHLQF</sequence>